<dbReference type="AlphaFoldDB" id="G0AP97"/>
<dbReference type="KEGG" id="bbs:BbiDN127_AA0010"/>
<evidence type="ECO:0000313" key="2">
    <source>
        <dbReference type="Proteomes" id="UP000001634"/>
    </source>
</evidence>
<protein>
    <submittedName>
        <fullName evidence="1">Lipoprotein, borrelia PFam 60 protein</fullName>
    </submittedName>
</protein>
<keyword evidence="1" id="KW-0614">Plasmid</keyword>
<geneLocation type="plasmid" evidence="1 2">
    <name>lp28-7</name>
</geneLocation>
<dbReference type="Proteomes" id="UP000001634">
    <property type="component" value="Plasmid lp28-7"/>
</dbReference>
<gene>
    <name evidence="1" type="ordered locus">BbiDN127_AA0010</name>
</gene>
<sequence length="60" mass="7020">MKFKKFNRQLDGTSKQLSANNERFKAYRKRAYSILNAIDNDALKNFSEIVNGIRPNTRNI</sequence>
<dbReference type="EMBL" id="CP002760">
    <property type="protein sequence ID" value="AEL19523.1"/>
    <property type="molecule type" value="Genomic_DNA"/>
</dbReference>
<proteinExistence type="predicted"/>
<keyword evidence="1" id="KW-0449">Lipoprotein</keyword>
<evidence type="ECO:0000313" key="1">
    <source>
        <dbReference type="EMBL" id="AEL19523.1"/>
    </source>
</evidence>
<reference evidence="1 2" key="2">
    <citation type="journal article" date="2012" name="J. Bacteriol.">
        <title>Whole-Genome Sequences of Borrelia bissettii, Borrelia valaisiana, and Borrelia spielmanii.</title>
        <authorList>
            <person name="Schutzer S.E."/>
            <person name="Fraser-Liggett C.M."/>
            <person name="Qiu W.G."/>
            <person name="Kraiczy P."/>
            <person name="Mongodin E.F."/>
            <person name="Dunn J.J."/>
            <person name="Luft B.J."/>
            <person name="Casjens S.R."/>
        </authorList>
    </citation>
    <scope>NUCLEOTIDE SEQUENCE [LARGE SCALE GENOMIC DNA]</scope>
    <source>
        <strain evidence="1 2">DN127</strain>
    </source>
</reference>
<dbReference type="RefSeq" id="WP_014023159.1">
    <property type="nucleotide sequence ID" value="NC_015918.1"/>
</dbReference>
<accession>G0AP97</accession>
<name>G0AP97_BORBD</name>
<dbReference type="HOGENOM" id="CLU_2932112_0_0_12"/>
<reference key="1">
    <citation type="submission" date="2011-06" db="EMBL/GenBank/DDBJ databases">
        <authorList>
            <person name="Mongodin E.F."/>
            <person name="Casjens S.R."/>
            <person name="Fraser-Liggett C.M."/>
            <person name="Qiu W.-G."/>
            <person name="Dunn J.J."/>
            <person name="Luft B.J."/>
            <person name="Schutzer S.E."/>
        </authorList>
    </citation>
    <scope>NUCLEOTIDE SEQUENCE</scope>
    <source>
        <strain>DN127</strain>
    </source>
</reference>
<keyword evidence="2" id="KW-1185">Reference proteome</keyword>
<organism evidence="1 2">
    <name type="scientific">Borrelia bissettiae (strain DSM 17990 / CIP 109136 / DN127)</name>
    <name type="common">Borreliella bissettiae</name>
    <dbReference type="NCBI Taxonomy" id="521010"/>
    <lineage>
        <taxon>Bacteria</taxon>
        <taxon>Pseudomonadati</taxon>
        <taxon>Spirochaetota</taxon>
        <taxon>Spirochaetia</taxon>
        <taxon>Spirochaetales</taxon>
        <taxon>Borreliaceae</taxon>
        <taxon>Borreliella</taxon>
    </lineage>
</organism>